<dbReference type="InParanoid" id="W7XCT9"/>
<dbReference type="EMBL" id="GG662407">
    <property type="protein sequence ID" value="EWS71616.1"/>
    <property type="molecule type" value="Genomic_DNA"/>
</dbReference>
<keyword evidence="1 2" id="KW-0812">Transmembrane</keyword>
<keyword evidence="1" id="KW-1133">Transmembrane helix</keyword>
<protein>
    <submittedName>
        <fullName evidence="2">Transmembrane protein, putative</fullName>
    </submittedName>
</protein>
<feature type="transmembrane region" description="Helical" evidence="1">
    <location>
        <begin position="12"/>
        <end position="32"/>
    </location>
</feature>
<organism evidence="2 3">
    <name type="scientific">Tetrahymena thermophila (strain SB210)</name>
    <dbReference type="NCBI Taxonomy" id="312017"/>
    <lineage>
        <taxon>Eukaryota</taxon>
        <taxon>Sar</taxon>
        <taxon>Alveolata</taxon>
        <taxon>Ciliophora</taxon>
        <taxon>Intramacronucleata</taxon>
        <taxon>Oligohymenophorea</taxon>
        <taxon>Hymenostomatida</taxon>
        <taxon>Tetrahymenina</taxon>
        <taxon>Tetrahymenidae</taxon>
        <taxon>Tetrahymena</taxon>
    </lineage>
</organism>
<gene>
    <name evidence="2" type="ORF">TTHERM_000766429</name>
</gene>
<keyword evidence="1" id="KW-0472">Membrane</keyword>
<evidence type="ECO:0000256" key="1">
    <source>
        <dbReference type="SAM" id="Phobius"/>
    </source>
</evidence>
<keyword evidence="3" id="KW-1185">Reference proteome</keyword>
<sequence>MTKLNQQILDYLYQIIVLILTFIADNPHYALLKRVAIFLLKQICFLLEQQYQWWIIQSRLTMNLIKTQINIGLIQEKELFQMNQIQKENHFILKFPKNQYQHVLKKEEQHLKSQNLQQVKTKRKQ</sequence>
<dbReference type="KEGG" id="tet:TTHERM_000766429"/>
<dbReference type="AlphaFoldDB" id="W7XCT9"/>
<evidence type="ECO:0000313" key="2">
    <source>
        <dbReference type="EMBL" id="EWS71616.1"/>
    </source>
</evidence>
<proteinExistence type="predicted"/>
<evidence type="ECO:0000313" key="3">
    <source>
        <dbReference type="Proteomes" id="UP000009168"/>
    </source>
</evidence>
<name>W7XCT9_TETTS</name>
<dbReference type="GeneID" id="24440577"/>
<reference evidence="3" key="1">
    <citation type="journal article" date="2006" name="PLoS Biol.">
        <title>Macronuclear genome sequence of the ciliate Tetrahymena thermophila, a model eukaryote.</title>
        <authorList>
            <person name="Eisen J.A."/>
            <person name="Coyne R.S."/>
            <person name="Wu M."/>
            <person name="Wu D."/>
            <person name="Thiagarajan M."/>
            <person name="Wortman J.R."/>
            <person name="Badger J.H."/>
            <person name="Ren Q."/>
            <person name="Amedeo P."/>
            <person name="Jones K.M."/>
            <person name="Tallon L.J."/>
            <person name="Delcher A.L."/>
            <person name="Salzberg S.L."/>
            <person name="Silva J.C."/>
            <person name="Haas B.J."/>
            <person name="Majoros W.H."/>
            <person name="Farzad M."/>
            <person name="Carlton J.M."/>
            <person name="Smith R.K. Jr."/>
            <person name="Garg J."/>
            <person name="Pearlman R.E."/>
            <person name="Karrer K.M."/>
            <person name="Sun L."/>
            <person name="Manning G."/>
            <person name="Elde N.C."/>
            <person name="Turkewitz A.P."/>
            <person name="Asai D.J."/>
            <person name="Wilkes D.E."/>
            <person name="Wang Y."/>
            <person name="Cai H."/>
            <person name="Collins K."/>
            <person name="Stewart B.A."/>
            <person name="Lee S.R."/>
            <person name="Wilamowska K."/>
            <person name="Weinberg Z."/>
            <person name="Ruzzo W.L."/>
            <person name="Wloga D."/>
            <person name="Gaertig J."/>
            <person name="Frankel J."/>
            <person name="Tsao C.-C."/>
            <person name="Gorovsky M.A."/>
            <person name="Keeling P.J."/>
            <person name="Waller R.F."/>
            <person name="Patron N.J."/>
            <person name="Cherry J.M."/>
            <person name="Stover N.A."/>
            <person name="Krieger C.J."/>
            <person name="del Toro C."/>
            <person name="Ryder H.F."/>
            <person name="Williamson S.C."/>
            <person name="Barbeau R.A."/>
            <person name="Hamilton E.P."/>
            <person name="Orias E."/>
        </authorList>
    </citation>
    <scope>NUCLEOTIDE SEQUENCE [LARGE SCALE GENOMIC DNA]</scope>
    <source>
        <strain evidence="3">SB210</strain>
    </source>
</reference>
<accession>W7XCT9</accession>
<dbReference type="Proteomes" id="UP000009168">
    <property type="component" value="Unassembled WGS sequence"/>
</dbReference>
<dbReference type="RefSeq" id="XP_012655861.1">
    <property type="nucleotide sequence ID" value="XM_012800407.1"/>
</dbReference>